<dbReference type="EMBL" id="CP003842">
    <property type="protein sequence ID" value="AFS80350.1"/>
    <property type="molecule type" value="Genomic_DNA"/>
</dbReference>
<keyword evidence="1" id="KW-0472">Membrane</keyword>
<dbReference type="KEGG" id="nkr:NKOR_02250"/>
<dbReference type="STRING" id="1229908.NKOR_02250"/>
<keyword evidence="1" id="KW-1133">Transmembrane helix</keyword>
<accession>K0B5Y7</accession>
<evidence type="ECO:0000313" key="2">
    <source>
        <dbReference type="EMBL" id="AFS80350.1"/>
    </source>
</evidence>
<dbReference type="GeneID" id="13725896"/>
<evidence type="ECO:0000256" key="1">
    <source>
        <dbReference type="SAM" id="Phobius"/>
    </source>
</evidence>
<dbReference type="Gene3D" id="2.60.40.1930">
    <property type="match status" value="1"/>
</dbReference>
<protein>
    <submittedName>
        <fullName evidence="2">Uncharacterized protein</fullName>
    </submittedName>
</protein>
<proteinExistence type="predicted"/>
<dbReference type="PATRIC" id="fig|1229908.8.peg.474"/>
<name>K0B5Y7_9ARCH</name>
<keyword evidence="3" id="KW-1185">Reference proteome</keyword>
<organism evidence="2 3">
    <name type="scientific">Candidatus Nitrosopumilus koreensis AR1</name>
    <dbReference type="NCBI Taxonomy" id="1229908"/>
    <lineage>
        <taxon>Archaea</taxon>
        <taxon>Nitrososphaerota</taxon>
        <taxon>Nitrososphaeria</taxon>
        <taxon>Nitrosopumilales</taxon>
        <taxon>Nitrosopumilaceae</taxon>
        <taxon>Nitrosopumilus</taxon>
    </lineage>
</organism>
<sequence>MNTKICIAMLIGVSLIMISTIDFASAEESIRIFSLQSEIDKTESIFVDGFVNVESSHIPVRLEVYDPNGNLVFRPDVATNDEGEFSWLFHPPLGKFSTTGTYTIIASHEELKETSTIQFTVIEDTSITNPWLENIKDETSVNEFNQSNMFSGTIVQNDAGSNIDEPSIQRENTNVVQKDTATKTDVQKSPIQEVMESVETTGQQNESEEGLPIITTTIALAIAGIVSGVVLWMRATYLKPTIQK</sequence>
<reference evidence="2 3" key="1">
    <citation type="journal article" date="2012" name="J. Bacteriol.">
        <title>Draft Genome Sequence of an Ammonia-Oxidizing Archaeon, "Candidatus Nitrosopumilus koreensis" AR1, from Marine Sediment.</title>
        <authorList>
            <person name="Park S.J."/>
            <person name="Kim J.G."/>
            <person name="Jung M.Y."/>
            <person name="Kim S.J."/>
            <person name="Cha I.T."/>
            <person name="Kwon K."/>
            <person name="Lee J.H."/>
            <person name="Rhee S.K."/>
        </authorList>
    </citation>
    <scope>NUCLEOTIDE SEQUENCE [LARGE SCALE GENOMIC DNA]</scope>
    <source>
        <strain evidence="2 3">AR1</strain>
    </source>
</reference>
<dbReference type="RefSeq" id="WP_014962739.1">
    <property type="nucleotide sequence ID" value="NC_018655.1"/>
</dbReference>
<feature type="transmembrane region" description="Helical" evidence="1">
    <location>
        <begin position="211"/>
        <end position="233"/>
    </location>
</feature>
<dbReference type="HOGENOM" id="CLU_1136014_0_0_2"/>
<gene>
    <name evidence="2" type="ORF">NKOR_02250</name>
</gene>
<dbReference type="AlphaFoldDB" id="K0B5Y7"/>
<evidence type="ECO:0000313" key="3">
    <source>
        <dbReference type="Proteomes" id="UP000006101"/>
    </source>
</evidence>
<dbReference type="Proteomes" id="UP000006101">
    <property type="component" value="Chromosome"/>
</dbReference>
<keyword evidence="1" id="KW-0812">Transmembrane</keyword>